<keyword evidence="16" id="KW-0812">Transmembrane</keyword>
<organism evidence="19 20">
    <name type="scientific">Georhizobium profundi</name>
    <dbReference type="NCBI Taxonomy" id="2341112"/>
    <lineage>
        <taxon>Bacteria</taxon>
        <taxon>Pseudomonadati</taxon>
        <taxon>Pseudomonadota</taxon>
        <taxon>Alphaproteobacteria</taxon>
        <taxon>Hyphomicrobiales</taxon>
        <taxon>Rhizobiaceae</taxon>
        <taxon>Georhizobium</taxon>
    </lineage>
</organism>
<evidence type="ECO:0000256" key="12">
    <source>
        <dbReference type="ARBA" id="ARBA00023316"/>
    </source>
</evidence>
<evidence type="ECO:0000259" key="17">
    <source>
        <dbReference type="Pfam" id="PF00905"/>
    </source>
</evidence>
<evidence type="ECO:0000256" key="4">
    <source>
        <dbReference type="ARBA" id="ARBA00022645"/>
    </source>
</evidence>
<feature type="compositionally biased region" description="Low complexity" evidence="15">
    <location>
        <begin position="45"/>
        <end position="56"/>
    </location>
</feature>
<gene>
    <name evidence="19" type="ORF">D5400_01255</name>
</gene>
<comment type="similarity">
    <text evidence="3">In the N-terminal section; belongs to the glycosyltransferase 51 family.</text>
</comment>
<evidence type="ECO:0000259" key="18">
    <source>
        <dbReference type="Pfam" id="PF00912"/>
    </source>
</evidence>
<keyword evidence="5" id="KW-0645">Protease</keyword>
<dbReference type="UniPathway" id="UPA00219"/>
<evidence type="ECO:0000256" key="13">
    <source>
        <dbReference type="ARBA" id="ARBA00034000"/>
    </source>
</evidence>
<dbReference type="PANTHER" id="PTHR32282:SF33">
    <property type="entry name" value="PEPTIDOGLYCAN GLYCOSYLTRANSFERASE"/>
    <property type="match status" value="1"/>
</dbReference>
<dbReference type="AlphaFoldDB" id="A0A3S9AZE8"/>
<evidence type="ECO:0000256" key="16">
    <source>
        <dbReference type="SAM" id="Phobius"/>
    </source>
</evidence>
<dbReference type="FunFam" id="1.10.3810.10:FF:000001">
    <property type="entry name" value="Penicillin-binding protein 1A"/>
    <property type="match status" value="1"/>
</dbReference>
<sequence>MAPRRSTSRRIEPSLEGARASSGGQGDFRVERNDRVSGGGRSTVSPKRSAASSSRKSGGGGGNGGGGRRGRKPRRGVFGMMRTLVYWCFVLGIWGALGVGGIVAYYAAQMPNASTWSIPDRPPNVRIVSVGGEVLGNRGATGGEQRGLSEISPYIPQAVMAIEDRRFQSHFGIDPIGLARAMVTNLVAGDVVQGGSTITQQLAKNLFLTPERTVERKVQEVLLALWLEHEFTKDQIMEMYLNRVYFGSGAYGVEAAARRYFDKTADEVTLAEAALLAGLLKAPSRLSPARDPQAAEERAQVVLQAMRDSGYVTDAEVTTAMTQSPTRAPSYWTGAEHYVADAVMDQLTEVIGAVETDLVVTTTIDSQLQDLAEDAVVDAISTRGGELAVTQGALISLDATGAVRAMVGGYDYAKSQFNRVTDARRQPGSAFKPFVYASALEMGFGPYSVRQDAPIQIGNWSPENYDQKFHGPLTLAQALARSTNTIAAQLVMETGPENVVALANRLGIKSTLTPNASISLGTSEVTLQELTAAYAPMMNGGYKAEPYMIARVETLDGDLIYQRTATQPERVLDGDVAAMMNAMLAEVVRSGTGRNAQMSGWLPAGKTGTTQSFRDALFVGYTSNLVTGVWFGNDDGKSMNRVTGGGLPAETWQAFMSGAHRGVPAALLPGVRPDGVIDQGPGYGPVPPDGIGDIIAGQDDPSGWGIDILGGSARVTSPRINEGAPMPPASVGEGNWDAQPTGATQPRATTLLDLILGN</sequence>
<dbReference type="SUPFAM" id="SSF53955">
    <property type="entry name" value="Lysozyme-like"/>
    <property type="match status" value="1"/>
</dbReference>
<dbReference type="Gene3D" id="3.40.710.10">
    <property type="entry name" value="DD-peptidase/beta-lactamase superfamily"/>
    <property type="match status" value="1"/>
</dbReference>
<dbReference type="GO" id="GO:0008360">
    <property type="term" value="P:regulation of cell shape"/>
    <property type="evidence" value="ECO:0007669"/>
    <property type="project" value="UniProtKB-KW"/>
</dbReference>
<dbReference type="GO" id="GO:0030288">
    <property type="term" value="C:outer membrane-bounded periplasmic space"/>
    <property type="evidence" value="ECO:0007669"/>
    <property type="project" value="TreeGrafter"/>
</dbReference>
<dbReference type="GO" id="GO:0008955">
    <property type="term" value="F:peptidoglycan glycosyltransferase activity"/>
    <property type="evidence" value="ECO:0007669"/>
    <property type="project" value="UniProtKB-EC"/>
</dbReference>
<keyword evidence="9" id="KW-0133">Cell shape</keyword>
<evidence type="ECO:0000256" key="14">
    <source>
        <dbReference type="ARBA" id="ARBA00049902"/>
    </source>
</evidence>
<dbReference type="Pfam" id="PF00912">
    <property type="entry name" value="Transgly"/>
    <property type="match status" value="1"/>
</dbReference>
<dbReference type="Gene3D" id="1.10.3810.10">
    <property type="entry name" value="Biosynthetic peptidoglycan transglycosylase-like"/>
    <property type="match status" value="1"/>
</dbReference>
<dbReference type="EMBL" id="CP032509">
    <property type="protein sequence ID" value="AZN70079.1"/>
    <property type="molecule type" value="Genomic_DNA"/>
</dbReference>
<evidence type="ECO:0000256" key="15">
    <source>
        <dbReference type="SAM" id="MobiDB-lite"/>
    </source>
</evidence>
<proteinExistence type="inferred from homology"/>
<evidence type="ECO:0000256" key="6">
    <source>
        <dbReference type="ARBA" id="ARBA00022676"/>
    </source>
</evidence>
<feature type="region of interest" description="Disordered" evidence="15">
    <location>
        <begin position="1"/>
        <end position="74"/>
    </location>
</feature>
<dbReference type="GO" id="GO:0009002">
    <property type="term" value="F:serine-type D-Ala-D-Ala carboxypeptidase activity"/>
    <property type="evidence" value="ECO:0007669"/>
    <property type="project" value="UniProtKB-EC"/>
</dbReference>
<dbReference type="InterPro" id="IPR012338">
    <property type="entry name" value="Beta-lactam/transpept-like"/>
</dbReference>
<keyword evidence="12" id="KW-0961">Cell wall biogenesis/degradation</keyword>
<keyword evidence="7" id="KW-0808">Transferase</keyword>
<evidence type="ECO:0000313" key="20">
    <source>
        <dbReference type="Proteomes" id="UP000268192"/>
    </source>
</evidence>
<feature type="domain" description="Penicillin-binding protein transpeptidase" evidence="17">
    <location>
        <begin position="399"/>
        <end position="622"/>
    </location>
</feature>
<evidence type="ECO:0000256" key="11">
    <source>
        <dbReference type="ARBA" id="ARBA00023268"/>
    </source>
</evidence>
<dbReference type="Proteomes" id="UP000268192">
    <property type="component" value="Chromosome"/>
</dbReference>
<evidence type="ECO:0000256" key="7">
    <source>
        <dbReference type="ARBA" id="ARBA00022679"/>
    </source>
</evidence>
<evidence type="ECO:0000256" key="9">
    <source>
        <dbReference type="ARBA" id="ARBA00022960"/>
    </source>
</evidence>
<evidence type="ECO:0000256" key="5">
    <source>
        <dbReference type="ARBA" id="ARBA00022670"/>
    </source>
</evidence>
<dbReference type="PANTHER" id="PTHR32282">
    <property type="entry name" value="BINDING PROTEIN TRANSPEPTIDASE, PUTATIVE-RELATED"/>
    <property type="match status" value="1"/>
</dbReference>
<keyword evidence="6" id="KW-0328">Glycosyltransferase</keyword>
<dbReference type="NCBIfam" id="TIGR02074">
    <property type="entry name" value="PBP_1a_fam"/>
    <property type="match status" value="1"/>
</dbReference>
<keyword evidence="11" id="KW-0511">Multifunctional enzyme</keyword>
<dbReference type="KEGG" id="abaw:D5400_01255"/>
<comment type="catalytic activity">
    <reaction evidence="13">
        <text>Preferential cleavage: (Ac)2-L-Lys-D-Ala-|-D-Ala. Also transpeptidation of peptidyl-alanyl moieties that are N-acyl substituents of D-alanine.</text>
        <dbReference type="EC" id="3.4.16.4"/>
    </reaction>
</comment>
<dbReference type="InterPro" id="IPR023346">
    <property type="entry name" value="Lysozyme-like_dom_sf"/>
</dbReference>
<feature type="transmembrane region" description="Helical" evidence="16">
    <location>
        <begin position="84"/>
        <end position="108"/>
    </location>
</feature>
<comment type="catalytic activity">
    <reaction evidence="14">
        <text>[GlcNAc-(1-&gt;4)-Mur2Ac(oyl-L-Ala-gamma-D-Glu-L-Lys-D-Ala-D-Ala)](n)-di-trans,octa-cis-undecaprenyl diphosphate + beta-D-GlcNAc-(1-&gt;4)-Mur2Ac(oyl-L-Ala-gamma-D-Glu-L-Lys-D-Ala-D-Ala)-di-trans,octa-cis-undecaprenyl diphosphate = [GlcNAc-(1-&gt;4)-Mur2Ac(oyl-L-Ala-gamma-D-Glu-L-Lys-D-Ala-D-Ala)](n+1)-di-trans,octa-cis-undecaprenyl diphosphate + di-trans,octa-cis-undecaprenyl diphosphate + H(+)</text>
        <dbReference type="Rhea" id="RHEA:23708"/>
        <dbReference type="Rhea" id="RHEA-COMP:9602"/>
        <dbReference type="Rhea" id="RHEA-COMP:9603"/>
        <dbReference type="ChEBI" id="CHEBI:15378"/>
        <dbReference type="ChEBI" id="CHEBI:58405"/>
        <dbReference type="ChEBI" id="CHEBI:60033"/>
        <dbReference type="ChEBI" id="CHEBI:78435"/>
        <dbReference type="EC" id="2.4.99.28"/>
    </reaction>
</comment>
<feature type="domain" description="Glycosyl transferase family 51" evidence="18">
    <location>
        <begin position="147"/>
        <end position="306"/>
    </location>
</feature>
<keyword evidence="16" id="KW-0472">Membrane</keyword>
<dbReference type="GO" id="GO:0009252">
    <property type="term" value="P:peptidoglycan biosynthetic process"/>
    <property type="evidence" value="ECO:0007669"/>
    <property type="project" value="UniProtKB-UniPathway"/>
</dbReference>
<dbReference type="GO" id="GO:0006508">
    <property type="term" value="P:proteolysis"/>
    <property type="evidence" value="ECO:0007669"/>
    <property type="project" value="UniProtKB-KW"/>
</dbReference>
<comment type="pathway">
    <text evidence="1">Cell wall biogenesis; peptidoglycan biosynthesis.</text>
</comment>
<dbReference type="SUPFAM" id="SSF56601">
    <property type="entry name" value="beta-lactamase/transpeptidase-like"/>
    <property type="match status" value="1"/>
</dbReference>
<dbReference type="Pfam" id="PF00905">
    <property type="entry name" value="Transpeptidase"/>
    <property type="match status" value="1"/>
</dbReference>
<feature type="compositionally biased region" description="Gly residues" evidence="15">
    <location>
        <begin position="57"/>
        <end position="67"/>
    </location>
</feature>
<dbReference type="RefSeq" id="WP_126006885.1">
    <property type="nucleotide sequence ID" value="NZ_CP032509.1"/>
</dbReference>
<evidence type="ECO:0000256" key="3">
    <source>
        <dbReference type="ARBA" id="ARBA00007739"/>
    </source>
</evidence>
<keyword evidence="16" id="KW-1133">Transmembrane helix</keyword>
<evidence type="ECO:0000256" key="1">
    <source>
        <dbReference type="ARBA" id="ARBA00004752"/>
    </source>
</evidence>
<dbReference type="InterPro" id="IPR036950">
    <property type="entry name" value="PBP_transglycosylase"/>
</dbReference>
<dbReference type="OrthoDB" id="9766909at2"/>
<dbReference type="InterPro" id="IPR050396">
    <property type="entry name" value="Glycosyltr_51/Transpeptidase"/>
</dbReference>
<name>A0A3S9AZE8_9HYPH</name>
<keyword evidence="10" id="KW-0573">Peptidoglycan synthesis</keyword>
<comment type="similarity">
    <text evidence="2">In the C-terminal section; belongs to the transpeptidase family.</text>
</comment>
<keyword evidence="20" id="KW-1185">Reference proteome</keyword>
<evidence type="ECO:0000256" key="2">
    <source>
        <dbReference type="ARBA" id="ARBA00007090"/>
    </source>
</evidence>
<keyword evidence="4" id="KW-0121">Carboxypeptidase</keyword>
<evidence type="ECO:0000313" key="19">
    <source>
        <dbReference type="EMBL" id="AZN70079.1"/>
    </source>
</evidence>
<reference evidence="19 20" key="1">
    <citation type="submission" date="2018-09" db="EMBL/GenBank/DDBJ databases">
        <title>Marinorhizobium profundi gen. nov., sp. nov., isolated from a deep-sea sediment sample from the New Britain Trench and proposal of Marinorhizobiaceae fam. nov. in the order Rhizobiales of the class Alphaproteobacteria.</title>
        <authorList>
            <person name="Cao J."/>
        </authorList>
    </citation>
    <scope>NUCLEOTIDE SEQUENCE [LARGE SCALE GENOMIC DNA]</scope>
    <source>
        <strain evidence="19 20">WS11</strain>
    </source>
</reference>
<dbReference type="GO" id="GO:0071555">
    <property type="term" value="P:cell wall organization"/>
    <property type="evidence" value="ECO:0007669"/>
    <property type="project" value="UniProtKB-KW"/>
</dbReference>
<dbReference type="InterPro" id="IPR001264">
    <property type="entry name" value="Glyco_trans_51"/>
</dbReference>
<protein>
    <submittedName>
        <fullName evidence="19">Penicillin-binding protein</fullName>
    </submittedName>
</protein>
<dbReference type="GO" id="GO:0008658">
    <property type="term" value="F:penicillin binding"/>
    <property type="evidence" value="ECO:0007669"/>
    <property type="project" value="InterPro"/>
</dbReference>
<accession>A0A3S9AZE8</accession>
<evidence type="ECO:0000256" key="8">
    <source>
        <dbReference type="ARBA" id="ARBA00022801"/>
    </source>
</evidence>
<evidence type="ECO:0000256" key="10">
    <source>
        <dbReference type="ARBA" id="ARBA00022984"/>
    </source>
</evidence>
<keyword evidence="8" id="KW-0378">Hydrolase</keyword>
<dbReference type="InterPro" id="IPR001460">
    <property type="entry name" value="PCN-bd_Tpept"/>
</dbReference>